<evidence type="ECO:0000256" key="6">
    <source>
        <dbReference type="ARBA" id="ARBA00023136"/>
    </source>
</evidence>
<evidence type="ECO:0000256" key="2">
    <source>
        <dbReference type="ARBA" id="ARBA00022448"/>
    </source>
</evidence>
<dbReference type="InterPro" id="IPR017871">
    <property type="entry name" value="ABC_transporter-like_CS"/>
</dbReference>
<dbReference type="STRING" id="86416.Clopa_0463"/>
<evidence type="ECO:0000256" key="4">
    <source>
        <dbReference type="ARBA" id="ARBA00022741"/>
    </source>
</evidence>
<evidence type="ECO:0000256" key="5">
    <source>
        <dbReference type="ARBA" id="ARBA00022840"/>
    </source>
</evidence>
<dbReference type="GO" id="GO:0016887">
    <property type="term" value="F:ATP hydrolysis activity"/>
    <property type="evidence" value="ECO:0007669"/>
    <property type="project" value="InterPro"/>
</dbReference>
<dbReference type="OrthoDB" id="9804199at2"/>
<dbReference type="InterPro" id="IPR030679">
    <property type="entry name" value="ABC_ATPase_HisP-typ"/>
</dbReference>
<proteinExistence type="predicted"/>
<dbReference type="Gene3D" id="3.40.50.300">
    <property type="entry name" value="P-loop containing nucleotide triphosphate hydrolases"/>
    <property type="match status" value="1"/>
</dbReference>
<dbReference type="FunFam" id="3.40.50.300:FF:000020">
    <property type="entry name" value="Amino acid ABC transporter ATP-binding component"/>
    <property type="match status" value="1"/>
</dbReference>
<keyword evidence="4" id="KW-0547">Nucleotide-binding</keyword>
<dbReference type="GO" id="GO:0015424">
    <property type="term" value="F:ABC-type amino acid transporter activity"/>
    <property type="evidence" value="ECO:0007669"/>
    <property type="project" value="InterPro"/>
</dbReference>
<dbReference type="PANTHER" id="PTHR43166:SF35">
    <property type="entry name" value="L-CYSTINE IMPORT ATP-BINDING PROTEIN TCYN"/>
    <property type="match status" value="1"/>
</dbReference>
<dbReference type="Pfam" id="PF00005">
    <property type="entry name" value="ABC_tran"/>
    <property type="match status" value="1"/>
</dbReference>
<keyword evidence="9" id="KW-1185">Reference proteome</keyword>
<evidence type="ECO:0000313" key="9">
    <source>
        <dbReference type="Proteomes" id="UP000013523"/>
    </source>
</evidence>
<dbReference type="HOGENOM" id="CLU_000604_1_22_9"/>
<keyword evidence="3" id="KW-1003">Cell membrane</keyword>
<dbReference type="InterPro" id="IPR003593">
    <property type="entry name" value="AAA+_ATPase"/>
</dbReference>
<dbReference type="InterPro" id="IPR003439">
    <property type="entry name" value="ABC_transporter-like_ATP-bd"/>
</dbReference>
<protein>
    <submittedName>
        <fullName evidence="8">ABC-type polar amino acid transport system, ATPase component</fullName>
    </submittedName>
</protein>
<dbReference type="GO" id="GO:0005524">
    <property type="term" value="F:ATP binding"/>
    <property type="evidence" value="ECO:0007669"/>
    <property type="project" value="UniProtKB-KW"/>
</dbReference>
<feature type="domain" description="ABC transporter" evidence="7">
    <location>
        <begin position="2"/>
        <end position="242"/>
    </location>
</feature>
<dbReference type="RefSeq" id="WP_015613845.1">
    <property type="nucleotide sequence ID" value="NC_021182.1"/>
</dbReference>
<dbReference type="InterPro" id="IPR027417">
    <property type="entry name" value="P-loop_NTPase"/>
</dbReference>
<gene>
    <name evidence="8" type="ORF">Clopa_0463</name>
</gene>
<dbReference type="GO" id="GO:0005886">
    <property type="term" value="C:plasma membrane"/>
    <property type="evidence" value="ECO:0007669"/>
    <property type="project" value="UniProtKB-SubCell"/>
</dbReference>
<dbReference type="KEGG" id="cpas:Clopa_0463"/>
<dbReference type="PATRIC" id="fig|86416.3.peg.442"/>
<dbReference type="AlphaFoldDB" id="R4JZ08"/>
<keyword evidence="2" id="KW-0813">Transport</keyword>
<name>R4JZ08_CLOPA</name>
<dbReference type="PROSITE" id="PS00211">
    <property type="entry name" value="ABC_TRANSPORTER_1"/>
    <property type="match status" value="1"/>
</dbReference>
<dbReference type="InterPro" id="IPR050086">
    <property type="entry name" value="MetN_ABC_transporter-like"/>
</dbReference>
<reference evidence="8 9" key="1">
    <citation type="submission" date="2012-01" db="EMBL/GenBank/DDBJ databases">
        <title>Complete sequence of chromosome of Clostridium pasteurianum BC1.</title>
        <authorList>
            <consortium name="US DOE Joint Genome Institute"/>
            <person name="Lucas S."/>
            <person name="Han J."/>
            <person name="Lapidus A."/>
            <person name="Cheng J.-F."/>
            <person name="Goodwin L."/>
            <person name="Pitluck S."/>
            <person name="Peters L."/>
            <person name="Mikhailova N."/>
            <person name="Teshima H."/>
            <person name="Detter J.C."/>
            <person name="Han C."/>
            <person name="Tapia R."/>
            <person name="Land M."/>
            <person name="Hauser L."/>
            <person name="Kyrpides N."/>
            <person name="Ivanova N."/>
            <person name="Pagani I."/>
            <person name="Dunn J."/>
            <person name="Taghavi S."/>
            <person name="Francis A."/>
            <person name="van der Lelie D."/>
            <person name="Woyke T."/>
        </authorList>
    </citation>
    <scope>NUCLEOTIDE SEQUENCE [LARGE SCALE GENOMIC DNA]</scope>
    <source>
        <strain evidence="8 9">BC1</strain>
    </source>
</reference>
<dbReference type="SUPFAM" id="SSF52540">
    <property type="entry name" value="P-loop containing nucleoside triphosphate hydrolases"/>
    <property type="match status" value="1"/>
</dbReference>
<dbReference type="CDD" id="cd03262">
    <property type="entry name" value="ABC_HisP_GlnQ"/>
    <property type="match status" value="1"/>
</dbReference>
<evidence type="ECO:0000259" key="7">
    <source>
        <dbReference type="PROSITE" id="PS50893"/>
    </source>
</evidence>
<keyword evidence="6" id="KW-0472">Membrane</keyword>
<dbReference type="PROSITE" id="PS50893">
    <property type="entry name" value="ABC_TRANSPORTER_2"/>
    <property type="match status" value="1"/>
</dbReference>
<dbReference type="eggNOG" id="COG1126">
    <property type="taxonomic scope" value="Bacteria"/>
</dbReference>
<organism evidence="8 9">
    <name type="scientific">Clostridium pasteurianum BC1</name>
    <dbReference type="NCBI Taxonomy" id="86416"/>
    <lineage>
        <taxon>Bacteria</taxon>
        <taxon>Bacillati</taxon>
        <taxon>Bacillota</taxon>
        <taxon>Clostridia</taxon>
        <taxon>Eubacteriales</taxon>
        <taxon>Clostridiaceae</taxon>
        <taxon>Clostridium</taxon>
    </lineage>
</organism>
<keyword evidence="5" id="KW-0067">ATP-binding</keyword>
<comment type="subcellular location">
    <subcellularLocation>
        <location evidence="1">Cell membrane</location>
        <topology evidence="1">Peripheral membrane protein</topology>
    </subcellularLocation>
</comment>
<sequence>MVDIENLHKAFGSNEILKGINLHVKKGETAVIIGPSGSGKTTLLRCVNLLETPDSGIVSVGNSKLEFYENKKNSKNDIVTLRKKTGMVFQGFFLFPHMTVVENIMEGQITVIKKDKNEARDKAIKLLDKVGLSDKRDQYPHQLSGGQQQRVAIARAMAIEPEVLLFDEPTSALDPELENEVLKVMKELAKEGMTMIVVTHKMSFAKDASQKVVFMDHGTIVDEGTPKYIFEETQNERVKQFLNLFKE</sequence>
<accession>R4JZ08</accession>
<evidence type="ECO:0000256" key="1">
    <source>
        <dbReference type="ARBA" id="ARBA00004202"/>
    </source>
</evidence>
<dbReference type="EMBL" id="CP003261">
    <property type="protein sequence ID" value="AGK95518.1"/>
    <property type="molecule type" value="Genomic_DNA"/>
</dbReference>
<dbReference type="SMART" id="SM00382">
    <property type="entry name" value="AAA"/>
    <property type="match status" value="1"/>
</dbReference>
<evidence type="ECO:0000256" key="3">
    <source>
        <dbReference type="ARBA" id="ARBA00022475"/>
    </source>
</evidence>
<dbReference type="Proteomes" id="UP000013523">
    <property type="component" value="Chromosome"/>
</dbReference>
<dbReference type="PIRSF" id="PIRSF039085">
    <property type="entry name" value="ABC_ATPase_HisP"/>
    <property type="match status" value="1"/>
</dbReference>
<dbReference type="PANTHER" id="PTHR43166">
    <property type="entry name" value="AMINO ACID IMPORT ATP-BINDING PROTEIN"/>
    <property type="match status" value="1"/>
</dbReference>
<evidence type="ECO:0000313" key="8">
    <source>
        <dbReference type="EMBL" id="AGK95518.1"/>
    </source>
</evidence>